<keyword evidence="1" id="KW-0812">Transmembrane</keyword>
<dbReference type="EMBL" id="BMKB01000003">
    <property type="protein sequence ID" value="GGA52278.1"/>
    <property type="molecule type" value="Genomic_DNA"/>
</dbReference>
<organism evidence="2 3">
    <name type="scientific">Pelagibacterium lentulum</name>
    <dbReference type="NCBI Taxonomy" id="2029865"/>
    <lineage>
        <taxon>Bacteria</taxon>
        <taxon>Pseudomonadati</taxon>
        <taxon>Pseudomonadota</taxon>
        <taxon>Alphaproteobacteria</taxon>
        <taxon>Hyphomicrobiales</taxon>
        <taxon>Devosiaceae</taxon>
        <taxon>Pelagibacterium</taxon>
    </lineage>
</organism>
<dbReference type="InterPro" id="IPR009935">
    <property type="entry name" value="DUF1467"/>
</dbReference>
<keyword evidence="1" id="KW-1133">Transmembrane helix</keyword>
<dbReference type="AlphaFoldDB" id="A0A916VYE6"/>
<reference evidence="2 3" key="1">
    <citation type="journal article" date="2014" name="Int. J. Syst. Evol. Microbiol.">
        <title>Complete genome sequence of Corynebacterium casei LMG S-19264T (=DSM 44701T), isolated from a smear-ripened cheese.</title>
        <authorList>
            <consortium name="US DOE Joint Genome Institute (JGI-PGF)"/>
            <person name="Walter F."/>
            <person name="Albersmeier A."/>
            <person name="Kalinowski J."/>
            <person name="Ruckert C."/>
        </authorList>
    </citation>
    <scope>NUCLEOTIDE SEQUENCE [LARGE SCALE GENOMIC DNA]</scope>
    <source>
        <strain evidence="2 3">CGMCC 1.15896</strain>
    </source>
</reference>
<evidence type="ECO:0000313" key="3">
    <source>
        <dbReference type="Proteomes" id="UP000596977"/>
    </source>
</evidence>
<name>A0A916VYE6_9HYPH</name>
<evidence type="ECO:0000256" key="1">
    <source>
        <dbReference type="SAM" id="Phobius"/>
    </source>
</evidence>
<evidence type="ECO:0008006" key="4">
    <source>
        <dbReference type="Google" id="ProtNLM"/>
    </source>
</evidence>
<dbReference type="Pfam" id="PF07330">
    <property type="entry name" value="DUF1467"/>
    <property type="match status" value="1"/>
</dbReference>
<keyword evidence="1" id="KW-0472">Membrane</keyword>
<dbReference type="OrthoDB" id="9804637at2"/>
<keyword evidence="3" id="KW-1185">Reference proteome</keyword>
<feature type="transmembrane region" description="Helical" evidence="1">
    <location>
        <begin position="53"/>
        <end position="71"/>
    </location>
</feature>
<feature type="transmembrane region" description="Helical" evidence="1">
    <location>
        <begin position="7"/>
        <end position="26"/>
    </location>
</feature>
<sequence>MQWLTYVALYFVIWWTVLFVVLPFGVRGQHEDGVVADGTEPGAPVNPFTLQKMIATSVLAVVVMLLVLWGLSNEWLQAYWS</sequence>
<accession>A0A916VYE6</accession>
<evidence type="ECO:0000313" key="2">
    <source>
        <dbReference type="EMBL" id="GGA52278.1"/>
    </source>
</evidence>
<protein>
    <recommendedName>
        <fullName evidence="4">DUF1467 domain-containing protein</fullName>
    </recommendedName>
</protein>
<dbReference type="RefSeq" id="WP_127071101.1">
    <property type="nucleotide sequence ID" value="NZ_BMKB01000003.1"/>
</dbReference>
<dbReference type="Proteomes" id="UP000596977">
    <property type="component" value="Unassembled WGS sequence"/>
</dbReference>
<proteinExistence type="predicted"/>
<comment type="caution">
    <text evidence="2">The sequence shown here is derived from an EMBL/GenBank/DDBJ whole genome shotgun (WGS) entry which is preliminary data.</text>
</comment>
<gene>
    <name evidence="2" type="ORF">GCM10011499_22920</name>
</gene>